<evidence type="ECO:0000313" key="4">
    <source>
        <dbReference type="Proteomes" id="UP000239936"/>
    </source>
</evidence>
<comment type="caution">
    <text evidence="2">The sequence shown here is derived from an EMBL/GenBank/DDBJ whole genome shotgun (WGS) entry which is preliminary data.</text>
</comment>
<proteinExistence type="predicted"/>
<dbReference type="AlphaFoldDB" id="A0A2S7XTN2"/>
<evidence type="ECO:0000313" key="2">
    <source>
        <dbReference type="EMBL" id="PQJ96848.1"/>
    </source>
</evidence>
<dbReference type="RefSeq" id="WP_105073101.1">
    <property type="nucleotide sequence ID" value="NZ_JAFLKP010000150.1"/>
</dbReference>
<evidence type="ECO:0008006" key="5">
    <source>
        <dbReference type="Google" id="ProtNLM"/>
    </source>
</evidence>
<evidence type="ECO:0000313" key="1">
    <source>
        <dbReference type="EMBL" id="PQJ94726.1"/>
    </source>
</evidence>
<sequence length="93" mass="10602">MAITFKFPLGEIVITDGAHSALQECAISPLFLLFRHRQGNWGEISSEDQQENDRAVVEGNRVLSVYPLQDDLRIWIITEADRTVTTLLLPEEY</sequence>
<accession>A0A2S7XTN2</accession>
<dbReference type="EMBL" id="PPGH01000027">
    <property type="protein sequence ID" value="PQJ96848.1"/>
    <property type="molecule type" value="Genomic_DNA"/>
</dbReference>
<dbReference type="Proteomes" id="UP000239936">
    <property type="component" value="Unassembled WGS sequence"/>
</dbReference>
<name>A0A2S7XTN2_9GAMM</name>
<dbReference type="EMBL" id="PPGH01000043">
    <property type="protein sequence ID" value="PQJ94726.1"/>
    <property type="molecule type" value="Genomic_DNA"/>
</dbReference>
<gene>
    <name evidence="2" type="ORF">CXB77_05385</name>
    <name evidence="3" type="ORF">CXB77_05500</name>
    <name evidence="1" type="ORF">CXB77_18730</name>
</gene>
<dbReference type="EMBL" id="PPGH01000027">
    <property type="protein sequence ID" value="PQJ96870.1"/>
    <property type="molecule type" value="Genomic_DNA"/>
</dbReference>
<evidence type="ECO:0000313" key="3">
    <source>
        <dbReference type="EMBL" id="PQJ96870.1"/>
    </source>
</evidence>
<geneLocation type="plasmid" evidence="1">
    <name>pCok253</name>
</geneLocation>
<reference evidence="2 4" key="1">
    <citation type="submission" date="2018-01" db="EMBL/GenBank/DDBJ databases">
        <title>The complete genome sequence of Chromatium okenii LaCa, a purple sulfur bacterium with a turbulent life.</title>
        <authorList>
            <person name="Luedin S.M."/>
            <person name="Liechti N."/>
            <person name="Storelli N."/>
            <person name="Danza F."/>
            <person name="Wittwer M."/>
            <person name="Pothier J.F."/>
            <person name="Tonolla M.A."/>
        </authorList>
    </citation>
    <scope>NUCLEOTIDE SEQUENCE [LARGE SCALE GENOMIC DNA]</scope>
    <source>
        <strain evidence="2 4">LaCa</strain>
        <plasmid evidence="1">pCok253</plasmid>
        <plasmid evidence="2">pCok386</plasmid>
    </source>
</reference>
<dbReference type="OrthoDB" id="5522207at2"/>
<geneLocation type="plasmid" evidence="2">
    <name>pCok386</name>
</geneLocation>
<keyword evidence="4" id="KW-1185">Reference proteome</keyword>
<keyword evidence="2" id="KW-0614">Plasmid</keyword>
<protein>
    <recommendedName>
        <fullName evidence="5">Type I restriction endonuclease subunit M</fullName>
    </recommendedName>
</protein>
<organism evidence="2 4">
    <name type="scientific">Chromatium okenii</name>
    <dbReference type="NCBI Taxonomy" id="61644"/>
    <lineage>
        <taxon>Bacteria</taxon>
        <taxon>Pseudomonadati</taxon>
        <taxon>Pseudomonadota</taxon>
        <taxon>Gammaproteobacteria</taxon>
        <taxon>Chromatiales</taxon>
        <taxon>Chromatiaceae</taxon>
        <taxon>Chromatium</taxon>
    </lineage>
</organism>